<protein>
    <submittedName>
        <fullName evidence="3">Transcriptional regulator, BolA protein family</fullName>
    </submittedName>
</protein>
<dbReference type="PANTHER" id="PTHR46229">
    <property type="entry name" value="BOLA TRANSCRIPTION REGULATOR"/>
    <property type="match status" value="1"/>
</dbReference>
<dbReference type="AlphaFoldDB" id="A1AX33"/>
<sequence length="102" mass="11955">MSNMQQHLIEQLKTALDPNHLEVINESHNHSGSARESHFKLIIVSDYFNDFKLIERHRFINRLLKEEMGHIHALAMHTYTIDEWRMKNSIPDSPKCVGGSKF</sequence>
<dbReference type="EMBL" id="CP000488">
    <property type="protein sequence ID" value="ABL02490.1"/>
    <property type="molecule type" value="Genomic_DNA"/>
</dbReference>
<dbReference type="KEGG" id="rma:Rmag_0763"/>
<keyword evidence="4" id="KW-1185">Reference proteome</keyword>
<dbReference type="InterPro" id="IPR002634">
    <property type="entry name" value="BolA"/>
</dbReference>
<proteinExistence type="inferred from homology"/>
<dbReference type="OrthoDB" id="9801469at2"/>
<evidence type="ECO:0000256" key="2">
    <source>
        <dbReference type="RuleBase" id="RU003860"/>
    </source>
</evidence>
<dbReference type="eggNOG" id="COG0271">
    <property type="taxonomic scope" value="Bacteria"/>
</dbReference>
<evidence type="ECO:0000313" key="4">
    <source>
        <dbReference type="Proteomes" id="UP000002587"/>
    </source>
</evidence>
<dbReference type="STRING" id="413404.Rmag_0763"/>
<organism evidence="3 4">
    <name type="scientific">Ruthia magnifica subsp. Calyptogena magnifica</name>
    <dbReference type="NCBI Taxonomy" id="413404"/>
    <lineage>
        <taxon>Bacteria</taxon>
        <taxon>Pseudomonadati</taxon>
        <taxon>Pseudomonadota</taxon>
        <taxon>Gammaproteobacteria</taxon>
        <taxon>Candidatus Pseudothioglobaceae</taxon>
        <taxon>Candidatus Ruthturnera</taxon>
    </lineage>
</organism>
<dbReference type="SUPFAM" id="SSF82657">
    <property type="entry name" value="BolA-like"/>
    <property type="match status" value="1"/>
</dbReference>
<name>A1AX33_RUTMC</name>
<dbReference type="Gene3D" id="3.10.20.90">
    <property type="entry name" value="Phosphatidylinositol 3-kinase Catalytic Subunit, Chain A, domain 1"/>
    <property type="match status" value="1"/>
</dbReference>
<accession>A1AX33</accession>
<comment type="similarity">
    <text evidence="1 2">Belongs to the BolA/IbaG family.</text>
</comment>
<dbReference type="RefSeq" id="WP_011738115.1">
    <property type="nucleotide sequence ID" value="NC_008610.1"/>
</dbReference>
<reference evidence="3 4" key="1">
    <citation type="journal article" date="2007" name="Science">
        <title>The Calyptogena magnifica chemoautotrophic symbiont genome.</title>
        <authorList>
            <person name="Newton I.L.G."/>
            <person name="Woyke T."/>
            <person name="Auchtung T.A."/>
            <person name="Dilly G.F."/>
            <person name="Dutton R.J."/>
            <person name="Fisher M.C."/>
            <person name="Fontanez K.M."/>
            <person name="Lau E."/>
            <person name="Stewart F.J."/>
            <person name="Richardson P.M."/>
            <person name="Barry K.W."/>
            <person name="Saunders E."/>
            <person name="Detter J.C."/>
            <person name="Wu D."/>
            <person name="Eisen J.A."/>
            <person name="Cavanaugh C.M."/>
        </authorList>
    </citation>
    <scope>NUCLEOTIDE SEQUENCE [LARGE SCALE GENOMIC DNA]</scope>
    <source>
        <strain evidence="3 4">Cm</strain>
    </source>
</reference>
<dbReference type="Proteomes" id="UP000002587">
    <property type="component" value="Chromosome"/>
</dbReference>
<dbReference type="PANTHER" id="PTHR46229:SF2">
    <property type="entry name" value="BOLA-LIKE PROTEIN 1"/>
    <property type="match status" value="1"/>
</dbReference>
<dbReference type="PIRSF" id="PIRSF003113">
    <property type="entry name" value="BolA"/>
    <property type="match status" value="1"/>
</dbReference>
<evidence type="ECO:0000256" key="1">
    <source>
        <dbReference type="ARBA" id="ARBA00005578"/>
    </source>
</evidence>
<dbReference type="HOGENOM" id="CLU_109462_3_1_6"/>
<gene>
    <name evidence="3" type="ordered locus">Rmag_0763</name>
</gene>
<dbReference type="Pfam" id="PF01722">
    <property type="entry name" value="BolA"/>
    <property type="match status" value="1"/>
</dbReference>
<dbReference type="InterPro" id="IPR050961">
    <property type="entry name" value="BolA/IbaG_stress_morph_reg"/>
</dbReference>
<evidence type="ECO:0000313" key="3">
    <source>
        <dbReference type="EMBL" id="ABL02490.1"/>
    </source>
</evidence>
<dbReference type="InterPro" id="IPR036065">
    <property type="entry name" value="BolA-like_sf"/>
</dbReference>